<name>A0A7W7R9P5_KITKI</name>
<dbReference type="AlphaFoldDB" id="A0A7W7R9P5"/>
<proteinExistence type="predicted"/>
<sequence>MSTGGTINGELLALTRMPWHWEWVPAARAGESAHEAWTERLVALFEEWTSEGLVAARAAWPADAGAPFPFTPDQLGREAAGWLLERAEQLPAWSRLAWGAVFVNGRPRWAPVPVVVEFSGPVAGDPNYLMHLVGARGLEGDAREPVVDYVTTSIGDGLRVFALCRSAEGAAYARVHAALRLDVPPTGGAPGVGVDVLLTTLVFEMGLMALIGNGVEQLMQQIADDCAPVDASPARLGFVAATEGGQP</sequence>
<evidence type="ECO:0000313" key="1">
    <source>
        <dbReference type="EMBL" id="MBB4927954.1"/>
    </source>
</evidence>
<keyword evidence="2" id="KW-1185">Reference proteome</keyword>
<dbReference type="EMBL" id="JACHJV010000002">
    <property type="protein sequence ID" value="MBB4927954.1"/>
    <property type="molecule type" value="Genomic_DNA"/>
</dbReference>
<protein>
    <submittedName>
        <fullName evidence="1">Uncharacterized protein</fullName>
    </submittedName>
</protein>
<organism evidence="1 2">
    <name type="scientific">Kitasatospora kifunensis</name>
    <name type="common">Streptomyces kifunensis</name>
    <dbReference type="NCBI Taxonomy" id="58351"/>
    <lineage>
        <taxon>Bacteria</taxon>
        <taxon>Bacillati</taxon>
        <taxon>Actinomycetota</taxon>
        <taxon>Actinomycetes</taxon>
        <taxon>Kitasatosporales</taxon>
        <taxon>Streptomycetaceae</taxon>
        <taxon>Kitasatospora</taxon>
    </lineage>
</organism>
<dbReference type="Proteomes" id="UP000540506">
    <property type="component" value="Unassembled WGS sequence"/>
</dbReference>
<comment type="caution">
    <text evidence="1">The sequence shown here is derived from an EMBL/GenBank/DDBJ whole genome shotgun (WGS) entry which is preliminary data.</text>
</comment>
<reference evidence="1 2" key="1">
    <citation type="submission" date="2020-08" db="EMBL/GenBank/DDBJ databases">
        <title>Sequencing the genomes of 1000 actinobacteria strains.</title>
        <authorList>
            <person name="Klenk H.-P."/>
        </authorList>
    </citation>
    <scope>NUCLEOTIDE SEQUENCE [LARGE SCALE GENOMIC DNA]</scope>
    <source>
        <strain evidence="1 2">DSM 41654</strain>
    </source>
</reference>
<accession>A0A7W7R9P5</accession>
<gene>
    <name evidence="1" type="ORF">FHR34_007049</name>
</gene>
<dbReference type="RefSeq" id="WP_184944780.1">
    <property type="nucleotide sequence ID" value="NZ_JACHJV010000002.1"/>
</dbReference>
<evidence type="ECO:0000313" key="2">
    <source>
        <dbReference type="Proteomes" id="UP000540506"/>
    </source>
</evidence>